<dbReference type="SUPFAM" id="SSF53850">
    <property type="entry name" value="Periplasmic binding protein-like II"/>
    <property type="match status" value="1"/>
</dbReference>
<feature type="transmembrane region" description="Helical" evidence="9">
    <location>
        <begin position="390"/>
        <end position="414"/>
    </location>
</feature>
<comment type="caution">
    <text evidence="12">The sequence shown here is derived from an EMBL/GenBank/DDBJ whole genome shotgun (WGS) entry which is preliminary data.</text>
</comment>
<dbReference type="Pfam" id="PF00060">
    <property type="entry name" value="Lig_chan"/>
    <property type="match status" value="1"/>
</dbReference>
<feature type="chain" id="PRO_5035145256" description="Ionotropic glutamate receptor C-terminal domain-containing protein" evidence="10">
    <location>
        <begin position="20"/>
        <end position="686"/>
    </location>
</feature>
<feature type="transmembrane region" description="Helical" evidence="9">
    <location>
        <begin position="327"/>
        <end position="346"/>
    </location>
</feature>
<dbReference type="GO" id="GO:0005886">
    <property type="term" value="C:plasma membrane"/>
    <property type="evidence" value="ECO:0007669"/>
    <property type="project" value="UniProtKB-SubCell"/>
</dbReference>
<feature type="domain" description="Ionotropic glutamate receptor C-terminal" evidence="11">
    <location>
        <begin position="325"/>
        <end position="599"/>
    </location>
</feature>
<comment type="subcellular location">
    <subcellularLocation>
        <location evidence="1">Cell membrane</location>
        <topology evidence="1">Multi-pass membrane protein</topology>
    </subcellularLocation>
</comment>
<keyword evidence="6 9" id="KW-0472">Membrane</keyword>
<gene>
    <name evidence="12" type="ORF">GEV33_006163</name>
</gene>
<dbReference type="Gene3D" id="1.10.287.70">
    <property type="match status" value="1"/>
</dbReference>
<comment type="similarity">
    <text evidence="2">Belongs to the glutamate-gated ion channel (TC 1.A.10.1) family.</text>
</comment>
<evidence type="ECO:0000256" key="8">
    <source>
        <dbReference type="ARBA" id="ARBA00023180"/>
    </source>
</evidence>
<proteinExistence type="inferred from homology"/>
<reference evidence="12" key="2">
    <citation type="submission" date="2021-08" db="EMBL/GenBank/DDBJ databases">
        <authorList>
            <person name="Eriksson T."/>
        </authorList>
    </citation>
    <scope>NUCLEOTIDE SEQUENCE</scope>
    <source>
        <strain evidence="12">Stoneville</strain>
        <tissue evidence="12">Whole head</tissue>
    </source>
</reference>
<dbReference type="GO" id="GO:0050906">
    <property type="term" value="P:detection of stimulus involved in sensory perception"/>
    <property type="evidence" value="ECO:0007669"/>
    <property type="project" value="UniProtKB-ARBA"/>
</dbReference>
<evidence type="ECO:0000256" key="2">
    <source>
        <dbReference type="ARBA" id="ARBA00008685"/>
    </source>
</evidence>
<protein>
    <recommendedName>
        <fullName evidence="11">Ionotropic glutamate receptor C-terminal domain-containing protein</fullName>
    </recommendedName>
</protein>
<dbReference type="AlphaFoldDB" id="A0A8J6HD56"/>
<dbReference type="GO" id="GO:0015276">
    <property type="term" value="F:ligand-gated monoatomic ion channel activity"/>
    <property type="evidence" value="ECO:0007669"/>
    <property type="project" value="InterPro"/>
</dbReference>
<organism evidence="12 13">
    <name type="scientific">Tenebrio molitor</name>
    <name type="common">Yellow mealworm beetle</name>
    <dbReference type="NCBI Taxonomy" id="7067"/>
    <lineage>
        <taxon>Eukaryota</taxon>
        <taxon>Metazoa</taxon>
        <taxon>Ecdysozoa</taxon>
        <taxon>Arthropoda</taxon>
        <taxon>Hexapoda</taxon>
        <taxon>Insecta</taxon>
        <taxon>Pterygota</taxon>
        <taxon>Neoptera</taxon>
        <taxon>Endopterygota</taxon>
        <taxon>Coleoptera</taxon>
        <taxon>Polyphaga</taxon>
        <taxon>Cucujiformia</taxon>
        <taxon>Tenebrionidae</taxon>
        <taxon>Tenebrio</taxon>
    </lineage>
</organism>
<evidence type="ECO:0000256" key="4">
    <source>
        <dbReference type="ARBA" id="ARBA00022692"/>
    </source>
</evidence>
<keyword evidence="4 9" id="KW-0812">Transmembrane</keyword>
<dbReference type="InterPro" id="IPR052192">
    <property type="entry name" value="Insect_Ionotropic_Sensory_Rcpt"/>
</dbReference>
<evidence type="ECO:0000256" key="6">
    <source>
        <dbReference type="ARBA" id="ARBA00023136"/>
    </source>
</evidence>
<dbReference type="InterPro" id="IPR001320">
    <property type="entry name" value="Iontro_rcpt_C"/>
</dbReference>
<keyword evidence="8" id="KW-0325">Glycoprotein</keyword>
<evidence type="ECO:0000256" key="1">
    <source>
        <dbReference type="ARBA" id="ARBA00004651"/>
    </source>
</evidence>
<evidence type="ECO:0000256" key="3">
    <source>
        <dbReference type="ARBA" id="ARBA00022475"/>
    </source>
</evidence>
<dbReference type="Proteomes" id="UP000719412">
    <property type="component" value="Unassembled WGS sequence"/>
</dbReference>
<dbReference type="EMBL" id="JABDTM020021206">
    <property type="protein sequence ID" value="KAH0816625.1"/>
    <property type="molecule type" value="Genomic_DNA"/>
</dbReference>
<keyword evidence="13" id="KW-1185">Reference proteome</keyword>
<dbReference type="Gene3D" id="3.40.190.10">
    <property type="entry name" value="Periplasmic binding protein-like II"/>
    <property type="match status" value="1"/>
</dbReference>
<evidence type="ECO:0000313" key="13">
    <source>
        <dbReference type="Proteomes" id="UP000719412"/>
    </source>
</evidence>
<dbReference type="PANTHER" id="PTHR42643:SF33">
    <property type="entry name" value="GLUTAMATE RECEPTOR 2-LIKE PROTEIN"/>
    <property type="match status" value="1"/>
</dbReference>
<evidence type="ECO:0000313" key="12">
    <source>
        <dbReference type="EMBL" id="KAH0816625.1"/>
    </source>
</evidence>
<dbReference type="FunFam" id="3.40.190.10:FF:000746">
    <property type="entry name" value="Uncharacterized protein"/>
    <property type="match status" value="1"/>
</dbReference>
<keyword evidence="5 9" id="KW-1133">Transmembrane helix</keyword>
<evidence type="ECO:0000256" key="7">
    <source>
        <dbReference type="ARBA" id="ARBA00023170"/>
    </source>
</evidence>
<evidence type="ECO:0000256" key="10">
    <source>
        <dbReference type="SAM" id="SignalP"/>
    </source>
</evidence>
<evidence type="ECO:0000259" key="11">
    <source>
        <dbReference type="Pfam" id="PF00060"/>
    </source>
</evidence>
<feature type="transmembrane region" description="Helical" evidence="9">
    <location>
        <begin position="593"/>
        <end position="618"/>
    </location>
</feature>
<reference evidence="12" key="1">
    <citation type="journal article" date="2020" name="J Insects Food Feed">
        <title>The yellow mealworm (Tenebrio molitor) genome: a resource for the emerging insects as food and feed industry.</title>
        <authorList>
            <person name="Eriksson T."/>
            <person name="Andere A."/>
            <person name="Kelstrup H."/>
            <person name="Emery V."/>
            <person name="Picard C."/>
        </authorList>
    </citation>
    <scope>NUCLEOTIDE SEQUENCE</scope>
    <source>
        <strain evidence="12">Stoneville</strain>
        <tissue evidence="12">Whole head</tissue>
    </source>
</reference>
<keyword evidence="3" id="KW-1003">Cell membrane</keyword>
<keyword evidence="10" id="KW-0732">Signal</keyword>
<accession>A0A8J6HD56</accession>
<evidence type="ECO:0000256" key="5">
    <source>
        <dbReference type="ARBA" id="ARBA00022989"/>
    </source>
</evidence>
<feature type="signal peptide" evidence="10">
    <location>
        <begin position="1"/>
        <end position="19"/>
    </location>
</feature>
<keyword evidence="7" id="KW-0675">Receptor</keyword>
<sequence>MNVVCFLLAFSVVIFSVNCVFVDIEFLKDFFTDRNAILTINNCWSDERNALFLREMAAAQLTQVAIYKTATDVDLLKAWSHRHYLILDFRACPTSEALLHQLNRSNLFVYPLRYLFLVSSGDFGAFSEALSSCQLLPNVEAFSATFTEESVALQQAYKVGKINELTWESYGNWSSGGGLFEYYATVPTPQRRADLQGAHLDVVIVIYENDTWNHLTDYRDPGVDTFTKQDFLSMRSVFEHLHVNYTLKGVDSYGYYDAETGEFSGLVHEIQRGKADVSGVSIYFTEDRYAAVDLIKMGNPLAIRFIVKKPSTSYIKNIFVITFNTSVWIASMVVMIIAAVVVKMILNWEAKHKEKVKQNKYTVSDVTLIALEAVCQQGTTTEPQSLSGRILALILFGAFMFIYVSYSANIVVLLQSTTKINNIQELVDSRIEAGGCATHYMKNYFEVCGASPAGSGVILRFQSVKKGPLQRLYRKKIYPDQYFPLEVGMRKLQEGNFAFHVLLQGAYEYILKNFTNYEICGLQELPGYIEENRGYVAVPKHSPYKDLFKVAILKVDEYGLQRRTNLRIIMTPKCFSQSATFKSVGIYDCEKVFWLWIFGTVLALVIFLVEIFVDRVVVKEIAARNIRRFVGPLGLSNVAFLKAFFKGKNVAFTINTCCDSVASCSCENSHSTFSKSVFTTATTPTD</sequence>
<evidence type="ECO:0000256" key="9">
    <source>
        <dbReference type="SAM" id="Phobius"/>
    </source>
</evidence>
<dbReference type="PANTHER" id="PTHR42643">
    <property type="entry name" value="IONOTROPIC RECEPTOR 20A-RELATED"/>
    <property type="match status" value="1"/>
</dbReference>
<name>A0A8J6HD56_TENMO</name>